<dbReference type="PANTHER" id="PTHR12214:SF0">
    <property type="entry name" value="LD29489P"/>
    <property type="match status" value="1"/>
</dbReference>
<evidence type="ECO:0000256" key="3">
    <source>
        <dbReference type="SAM" id="MobiDB-lite"/>
    </source>
</evidence>
<evidence type="ECO:0008006" key="6">
    <source>
        <dbReference type="Google" id="ProtNLM"/>
    </source>
</evidence>
<organism evidence="4 5">
    <name type="scientific">Peronospora matthiolae</name>
    <dbReference type="NCBI Taxonomy" id="2874970"/>
    <lineage>
        <taxon>Eukaryota</taxon>
        <taxon>Sar</taxon>
        <taxon>Stramenopiles</taxon>
        <taxon>Oomycota</taxon>
        <taxon>Peronosporomycetes</taxon>
        <taxon>Peronosporales</taxon>
        <taxon>Peronosporaceae</taxon>
        <taxon>Peronospora</taxon>
    </lineage>
</organism>
<dbReference type="PANTHER" id="PTHR12214">
    <property type="entry name" value="GC-RICH SEQUENCE DNA-BINDING FACTOR"/>
    <property type="match status" value="1"/>
</dbReference>
<sequence length="725" mass="81982">MFRRKTKSVGAGGKKRREVDVVNDVDGPTASVEKEDGVADALTASAAAEMVERDLHELEQLRGSRRSRTVKSVMTFSSKSVSSKSSGSSSSWTDGLSARAQQLEASTRLSFEDGDETAASMMMKKRKMRPNVVVAGVEDVAMETEMSGRYSAEMMATLRSEQSVLLSRHAEMDVILEGEEENAETEAKSVQDGREEEDEFIALDGDAQMRRSKNRVTFSAEVQDPSRSEVMYEGLDEEGEEEEEQNRRWEEELMRRAGHRVPKSLDDSTESTSFELERASRDFARLEAETALVETALVQQQEELRVSSEEFEYFQDVEDFVRGLSSCLRAKVPVIEAARNQVVQDRARRVKDKQKEEQCDVVEEMKWIIGSGKLDVGDIMGLNQLNLQSSKDVNAASPEHTVRFRKYQAHFIESYVTEVRPVEDDLFGDAIDEFKSLERVYGRFQEWKAKFPQVYKDVFCELAQEKLFAPYVQAELLYWDPLGMTDAQPELGKAWSLDDLTWYQVLRKHLPKSSNDDRNSGGHVDSVLLYQIRHVLLENVRVAVSSYYDPYSSLQVRSLSLLLEEIDRQGYSANVEGALQMLVNTVLEAFASETKRTVLVALDQNTAMSSEDVIVFARYLLEKFATLQDNLLTLFVALPRGPLAASAFGCLLQVLHHLLAYVRLCRERHKTQLVAMATQVIRQLSGSSYVLQLLSDSSQERELRHILDLFDPFLQPTAPARLPSS</sequence>
<dbReference type="EMBL" id="CAKLBY020000016">
    <property type="protein sequence ID" value="CAK7898539.1"/>
    <property type="molecule type" value="Genomic_DNA"/>
</dbReference>
<feature type="region of interest" description="Disordered" evidence="3">
    <location>
        <begin position="62"/>
        <end position="99"/>
    </location>
</feature>
<protein>
    <recommendedName>
        <fullName evidence="6">GCF C-terminal domain-containing protein</fullName>
    </recommendedName>
</protein>
<evidence type="ECO:0000256" key="2">
    <source>
        <dbReference type="ARBA" id="ARBA00023242"/>
    </source>
</evidence>
<comment type="subcellular location">
    <subcellularLocation>
        <location evidence="1">Nucleus</location>
    </subcellularLocation>
</comment>
<evidence type="ECO:0000313" key="4">
    <source>
        <dbReference type="EMBL" id="CAK7898539.1"/>
    </source>
</evidence>
<evidence type="ECO:0000313" key="5">
    <source>
        <dbReference type="Proteomes" id="UP001162060"/>
    </source>
</evidence>
<reference evidence="4" key="1">
    <citation type="submission" date="2024-01" db="EMBL/GenBank/DDBJ databases">
        <authorList>
            <person name="Webb A."/>
        </authorList>
    </citation>
    <scope>NUCLEOTIDE SEQUENCE</scope>
    <source>
        <strain evidence="4">Pm1</strain>
    </source>
</reference>
<dbReference type="GO" id="GO:0000398">
    <property type="term" value="P:mRNA splicing, via spliceosome"/>
    <property type="evidence" value="ECO:0007669"/>
    <property type="project" value="InterPro"/>
</dbReference>
<feature type="compositionally biased region" description="Low complexity" evidence="3">
    <location>
        <begin position="70"/>
        <end position="91"/>
    </location>
</feature>
<accession>A0AAV1T5B2</accession>
<dbReference type="AlphaFoldDB" id="A0AAV1T5B2"/>
<dbReference type="GO" id="GO:0005634">
    <property type="term" value="C:nucleus"/>
    <property type="evidence" value="ECO:0007669"/>
    <property type="project" value="UniProtKB-SubCell"/>
</dbReference>
<name>A0AAV1T5B2_9STRA</name>
<dbReference type="Proteomes" id="UP001162060">
    <property type="component" value="Unassembled WGS sequence"/>
</dbReference>
<comment type="caution">
    <text evidence="4">The sequence shown here is derived from an EMBL/GenBank/DDBJ whole genome shotgun (WGS) entry which is preliminary data.</text>
</comment>
<gene>
    <name evidence="4" type="ORF">PM001_LOCUS1672</name>
</gene>
<dbReference type="GO" id="GO:0003677">
    <property type="term" value="F:DNA binding"/>
    <property type="evidence" value="ECO:0007669"/>
    <property type="project" value="InterPro"/>
</dbReference>
<feature type="region of interest" description="Disordered" evidence="3">
    <location>
        <begin position="1"/>
        <end position="35"/>
    </location>
</feature>
<keyword evidence="2" id="KW-0539">Nucleus</keyword>
<evidence type="ECO:0000256" key="1">
    <source>
        <dbReference type="ARBA" id="ARBA00004123"/>
    </source>
</evidence>
<proteinExistence type="predicted"/>
<dbReference type="InterPro" id="IPR012890">
    <property type="entry name" value="GCFC2-like"/>
</dbReference>